<proteinExistence type="predicted"/>
<sequence>MSSSTPSAAGFIPKCLSCLRDAGSIGFYFLECGHFICEACILQQQQQHLASSSLPQSNVQCQVCRTQCKAISLMDASHIPKNIYEFVSSKYRNVFQEPLAKMEEIIKFQHSHYEHVIRQLKSENQSLKETIQMLNNQKKNPTPSYPIPNQFHLHHQGGLVNSMMIPEFNNQQQYNGAEPVYEDHQNKGLNYHQHAIVMGEVPMTPYVNNNNRGNGNSMMNSRMQQQRMSNGIGGSGDYQHVAASMSPLSTKSSSRMSSTNYHQKEDFNSGRRSSSNMAEKLRSASPKLPSVSPIRASPNQNLNESLSIIMNQAPSSPSGFSDMTNTRLSNNARLSMNENIDPKTPMKGKSILPNKTPQPSNNSTNRSVLQPRATPQLGSKQSSINSLTNSKSILPSSSRSSTSEVQQSSNNTEAAFVENQANDLGLPNRSQLKDKPLLKRKVTAPTPETPPLSSLGVQKQNKTLPSNTMDPTRTPLLSRKLISLSTPSRQRPQSSRGIPPKL</sequence>
<evidence type="ECO:0000256" key="6">
    <source>
        <dbReference type="SAM" id="MobiDB-lite"/>
    </source>
</evidence>
<keyword evidence="1" id="KW-0479">Metal-binding</keyword>
<feature type="coiled-coil region" evidence="5">
    <location>
        <begin position="110"/>
        <end position="140"/>
    </location>
</feature>
<dbReference type="PROSITE" id="PS50089">
    <property type="entry name" value="ZF_RING_2"/>
    <property type="match status" value="1"/>
</dbReference>
<name>D2VGX0_NAEGR</name>
<protein>
    <submittedName>
        <fullName evidence="8">Predicted protein</fullName>
    </submittedName>
</protein>
<feature type="compositionally biased region" description="Low complexity" evidence="6">
    <location>
        <begin position="390"/>
        <end position="409"/>
    </location>
</feature>
<evidence type="ECO:0000259" key="7">
    <source>
        <dbReference type="PROSITE" id="PS50089"/>
    </source>
</evidence>
<dbReference type="OMA" id="FLECGHF"/>
<dbReference type="InterPro" id="IPR001841">
    <property type="entry name" value="Znf_RING"/>
</dbReference>
<dbReference type="InterPro" id="IPR017907">
    <property type="entry name" value="Znf_RING_CS"/>
</dbReference>
<reference evidence="8 9" key="1">
    <citation type="journal article" date="2010" name="Cell">
        <title>The genome of Naegleria gruberi illuminates early eukaryotic versatility.</title>
        <authorList>
            <person name="Fritz-Laylin L.K."/>
            <person name="Prochnik S.E."/>
            <person name="Ginger M.L."/>
            <person name="Dacks J.B."/>
            <person name="Carpenter M.L."/>
            <person name="Field M.C."/>
            <person name="Kuo A."/>
            <person name="Paredez A."/>
            <person name="Chapman J."/>
            <person name="Pham J."/>
            <person name="Shu S."/>
            <person name="Neupane R."/>
            <person name="Cipriano M."/>
            <person name="Mancuso J."/>
            <person name="Tu H."/>
            <person name="Salamov A."/>
            <person name="Lindquist E."/>
            <person name="Shapiro H."/>
            <person name="Lucas S."/>
            <person name="Grigoriev I.V."/>
            <person name="Cande W.Z."/>
            <person name="Fulton C."/>
            <person name="Rokhsar D.S."/>
            <person name="Dawson S.C."/>
        </authorList>
    </citation>
    <scope>NUCLEOTIDE SEQUENCE [LARGE SCALE GENOMIC DNA]</scope>
    <source>
        <strain evidence="8 9">NEG-M</strain>
    </source>
</reference>
<dbReference type="PROSITE" id="PS00518">
    <property type="entry name" value="ZF_RING_1"/>
    <property type="match status" value="1"/>
</dbReference>
<dbReference type="Pfam" id="PF14634">
    <property type="entry name" value="zf-RING_5"/>
    <property type="match status" value="1"/>
</dbReference>
<accession>D2VGX0</accession>
<gene>
    <name evidence="8" type="ORF">NAEGRDRAFT_68197</name>
</gene>
<dbReference type="Gene3D" id="3.30.40.10">
    <property type="entry name" value="Zinc/RING finger domain, C3HC4 (zinc finger)"/>
    <property type="match status" value="1"/>
</dbReference>
<dbReference type="Proteomes" id="UP000006671">
    <property type="component" value="Unassembled WGS sequence"/>
</dbReference>
<feature type="region of interest" description="Disordered" evidence="6">
    <location>
        <begin position="334"/>
        <end position="502"/>
    </location>
</feature>
<dbReference type="VEuPathDB" id="AmoebaDB:NAEGRDRAFT_68197"/>
<dbReference type="KEGG" id="ngr:NAEGRDRAFT_68197"/>
<dbReference type="OrthoDB" id="10387800at2759"/>
<feature type="compositionally biased region" description="Polar residues" evidence="6">
    <location>
        <begin position="353"/>
        <end position="368"/>
    </location>
</feature>
<evidence type="ECO:0000256" key="3">
    <source>
        <dbReference type="ARBA" id="ARBA00022833"/>
    </source>
</evidence>
<evidence type="ECO:0000256" key="4">
    <source>
        <dbReference type="PROSITE-ProRule" id="PRU00175"/>
    </source>
</evidence>
<feature type="region of interest" description="Disordered" evidence="6">
    <location>
        <begin position="245"/>
        <end position="299"/>
    </location>
</feature>
<evidence type="ECO:0000313" key="9">
    <source>
        <dbReference type="Proteomes" id="UP000006671"/>
    </source>
</evidence>
<dbReference type="AlphaFoldDB" id="D2VGX0"/>
<dbReference type="InParanoid" id="D2VGX0"/>
<evidence type="ECO:0000313" key="8">
    <source>
        <dbReference type="EMBL" id="EFC43877.1"/>
    </source>
</evidence>
<organism evidence="9">
    <name type="scientific">Naegleria gruberi</name>
    <name type="common">Amoeba</name>
    <dbReference type="NCBI Taxonomy" id="5762"/>
    <lineage>
        <taxon>Eukaryota</taxon>
        <taxon>Discoba</taxon>
        <taxon>Heterolobosea</taxon>
        <taxon>Tetramitia</taxon>
        <taxon>Eutetramitia</taxon>
        <taxon>Vahlkampfiidae</taxon>
        <taxon>Naegleria</taxon>
    </lineage>
</organism>
<dbReference type="InterPro" id="IPR013083">
    <property type="entry name" value="Znf_RING/FYVE/PHD"/>
</dbReference>
<dbReference type="RefSeq" id="XP_002676621.1">
    <property type="nucleotide sequence ID" value="XM_002676575.1"/>
</dbReference>
<keyword evidence="5" id="KW-0175">Coiled coil</keyword>
<keyword evidence="3" id="KW-0862">Zinc</keyword>
<evidence type="ECO:0000256" key="1">
    <source>
        <dbReference type="ARBA" id="ARBA00022723"/>
    </source>
</evidence>
<evidence type="ECO:0000256" key="2">
    <source>
        <dbReference type="ARBA" id="ARBA00022771"/>
    </source>
</evidence>
<dbReference type="SUPFAM" id="SSF57850">
    <property type="entry name" value="RING/U-box"/>
    <property type="match status" value="1"/>
</dbReference>
<feature type="compositionally biased region" description="Low complexity" evidence="6">
    <location>
        <begin position="487"/>
        <end position="496"/>
    </location>
</feature>
<feature type="compositionally biased region" description="Low complexity" evidence="6">
    <location>
        <begin position="245"/>
        <end position="258"/>
    </location>
</feature>
<keyword evidence="9" id="KW-1185">Reference proteome</keyword>
<dbReference type="EMBL" id="GG738871">
    <property type="protein sequence ID" value="EFC43877.1"/>
    <property type="molecule type" value="Genomic_DNA"/>
</dbReference>
<dbReference type="GeneID" id="8856605"/>
<feature type="compositionally biased region" description="Polar residues" evidence="6">
    <location>
        <begin position="376"/>
        <end position="389"/>
    </location>
</feature>
<evidence type="ECO:0000256" key="5">
    <source>
        <dbReference type="SAM" id="Coils"/>
    </source>
</evidence>
<keyword evidence="2 4" id="KW-0863">Zinc-finger</keyword>
<feature type="compositionally biased region" description="Polar residues" evidence="6">
    <location>
        <begin position="451"/>
        <end position="471"/>
    </location>
</feature>
<dbReference type="GO" id="GO:0008270">
    <property type="term" value="F:zinc ion binding"/>
    <property type="evidence" value="ECO:0007669"/>
    <property type="project" value="UniProtKB-KW"/>
</dbReference>
<feature type="domain" description="RING-type" evidence="7">
    <location>
        <begin position="15"/>
        <end position="65"/>
    </location>
</feature>